<feature type="compositionally biased region" description="Basic residues" evidence="1">
    <location>
        <begin position="505"/>
        <end position="522"/>
    </location>
</feature>
<dbReference type="Gene3D" id="3.30.420.10">
    <property type="entry name" value="Ribonuclease H-like superfamily/Ribonuclease H"/>
    <property type="match status" value="1"/>
</dbReference>
<dbReference type="InterPro" id="IPR000477">
    <property type="entry name" value="RT_dom"/>
</dbReference>
<dbReference type="Pfam" id="PF03372">
    <property type="entry name" value="Exo_endo_phos"/>
    <property type="match status" value="1"/>
</dbReference>
<dbReference type="Proteomes" id="UP000596661">
    <property type="component" value="Chromosome 9"/>
</dbReference>
<dbReference type="Gene3D" id="3.60.10.10">
    <property type="entry name" value="Endonuclease/exonuclease/phosphatase"/>
    <property type="match status" value="1"/>
</dbReference>
<reference evidence="3" key="1">
    <citation type="submission" date="2018-11" db="EMBL/GenBank/DDBJ databases">
        <authorList>
            <person name="Grassa J C."/>
        </authorList>
    </citation>
    <scope>NUCLEOTIDE SEQUENCE [LARGE SCALE GENOMIC DNA]</scope>
</reference>
<dbReference type="SUPFAM" id="SSF53098">
    <property type="entry name" value="Ribonuclease H-like"/>
    <property type="match status" value="1"/>
</dbReference>
<dbReference type="SUPFAM" id="SSF56672">
    <property type="entry name" value="DNA/RNA polymerases"/>
    <property type="match status" value="1"/>
</dbReference>
<dbReference type="EMBL" id="UZAU01000768">
    <property type="status" value="NOT_ANNOTATED_CDS"/>
    <property type="molecule type" value="Genomic_DNA"/>
</dbReference>
<dbReference type="InterPro" id="IPR044730">
    <property type="entry name" value="RNase_H-like_dom_plant"/>
</dbReference>
<keyword evidence="4" id="KW-1185">Reference proteome</keyword>
<dbReference type="SUPFAM" id="SSF56219">
    <property type="entry name" value="DNase I-like"/>
    <property type="match status" value="1"/>
</dbReference>
<organism evidence="3 4">
    <name type="scientific">Cannabis sativa</name>
    <name type="common">Hemp</name>
    <name type="synonym">Marijuana</name>
    <dbReference type="NCBI Taxonomy" id="3483"/>
    <lineage>
        <taxon>Eukaryota</taxon>
        <taxon>Viridiplantae</taxon>
        <taxon>Streptophyta</taxon>
        <taxon>Embryophyta</taxon>
        <taxon>Tracheophyta</taxon>
        <taxon>Spermatophyta</taxon>
        <taxon>Magnoliopsida</taxon>
        <taxon>eudicotyledons</taxon>
        <taxon>Gunneridae</taxon>
        <taxon>Pentapetalae</taxon>
        <taxon>rosids</taxon>
        <taxon>fabids</taxon>
        <taxon>Rosales</taxon>
        <taxon>Cannabaceae</taxon>
        <taxon>Cannabis</taxon>
    </lineage>
</organism>
<reference evidence="3" key="2">
    <citation type="submission" date="2021-03" db="UniProtKB">
        <authorList>
            <consortium name="EnsemblPlants"/>
        </authorList>
    </citation>
    <scope>IDENTIFICATION</scope>
</reference>
<evidence type="ECO:0000256" key="1">
    <source>
        <dbReference type="SAM" id="MobiDB-lite"/>
    </source>
</evidence>
<dbReference type="InterPro" id="IPR043502">
    <property type="entry name" value="DNA/RNA_pol_sf"/>
</dbReference>
<dbReference type="GO" id="GO:0004523">
    <property type="term" value="F:RNA-DNA hybrid ribonuclease activity"/>
    <property type="evidence" value="ECO:0007669"/>
    <property type="project" value="InterPro"/>
</dbReference>
<dbReference type="Pfam" id="PF13966">
    <property type="entry name" value="zf-RVT"/>
    <property type="match status" value="1"/>
</dbReference>
<proteinExistence type="predicted"/>
<protein>
    <recommendedName>
        <fullName evidence="2">Reverse transcriptase domain-containing protein</fullName>
    </recommendedName>
</protein>
<dbReference type="InterPro" id="IPR026960">
    <property type="entry name" value="RVT-Znf"/>
</dbReference>
<dbReference type="Gramene" id="evm.model.09.1413">
    <property type="protein sequence ID" value="cds.evm.model.09.1413"/>
    <property type="gene ID" value="evm.TU.09.1413"/>
</dbReference>
<feature type="region of interest" description="Disordered" evidence="1">
    <location>
        <begin position="499"/>
        <end position="533"/>
    </location>
</feature>
<evidence type="ECO:0000313" key="3">
    <source>
        <dbReference type="EnsemblPlants" id="cds.evm.model.09.1413"/>
    </source>
</evidence>
<dbReference type="InterPro" id="IPR002156">
    <property type="entry name" value="RNaseH_domain"/>
</dbReference>
<dbReference type="GO" id="GO:0003676">
    <property type="term" value="F:nucleic acid binding"/>
    <property type="evidence" value="ECO:0007669"/>
    <property type="project" value="InterPro"/>
</dbReference>
<dbReference type="PANTHER" id="PTHR33116">
    <property type="entry name" value="REVERSE TRANSCRIPTASE ZINC-BINDING DOMAIN-CONTAINING PROTEIN-RELATED-RELATED"/>
    <property type="match status" value="1"/>
</dbReference>
<dbReference type="InterPro" id="IPR036691">
    <property type="entry name" value="Endo/exonu/phosph_ase_sf"/>
</dbReference>
<dbReference type="InterPro" id="IPR005135">
    <property type="entry name" value="Endo/exonuclease/phosphatase"/>
</dbReference>
<dbReference type="CDD" id="cd06222">
    <property type="entry name" value="RNase_H_like"/>
    <property type="match status" value="1"/>
</dbReference>
<dbReference type="InterPro" id="IPR012337">
    <property type="entry name" value="RNaseH-like_sf"/>
</dbReference>
<evidence type="ECO:0000313" key="4">
    <source>
        <dbReference type="Proteomes" id="UP000596661"/>
    </source>
</evidence>
<dbReference type="Pfam" id="PF13456">
    <property type="entry name" value="RVT_3"/>
    <property type="match status" value="1"/>
</dbReference>
<dbReference type="Pfam" id="PF14111">
    <property type="entry name" value="DUF4283"/>
    <property type="match status" value="1"/>
</dbReference>
<dbReference type="PROSITE" id="PS50878">
    <property type="entry name" value="RT_POL"/>
    <property type="match status" value="1"/>
</dbReference>
<sequence length="1898" mass="215426">MAGENEILPTTSEEVENLRLQFLEEATLELEADFELNAEIVKTGLVVKLLGNRTMSKNRIKQILTEIWGFLKGAWKIKTLEKGLWGFFFDNEDDKKEILKRRPWLISNQLLNIRDWPEDGSWQNVNMCKASVWVQIHGLPTPYLVAQNSAVIGAKVGEFIEHDGADNRVISRRGFLKLRVDIRTDTQIPAGFYLSINRNRREWIQFKYCKVPVICFNCGFLDHNERNCSRPRAFAYPPVGKAVPLYGPWLKASVPIRDCFDTRRPALHDNFGPKPAVLEKRTHSGGVEAVNLPRGQNIQGNRTVDVAMQPLENTNGTSSTSGVAATTLNCQENFGGTHMSLNETAVMNLGVNPCNKALRRAPSSGPSHPMVNLGKNPDDANIIMSLMPNVGPTAAQMIDIPQHELCKSRTPHHHPEPIILQSPMIPSSSGTKALTPIKWFHSDQGVEDTGGKKRKAGGSVTPVVIGDGEKEKEVGITWMEDGNVDKPVFAMGSCDSLTSVERGKKNNSKKKSSSQRQKKKSKGANPGGGPYQAPPIPMRSLSWNCRGLGRPAAQQALRAWVGKFKVDCVFLMETKVDCDVMAKIGRELKFQFGKFIASEGLAGGFCLLWNSSAGIRTVNVWPTGFECWVFDETINVEWNLYAIYGPPYDDRKSDFWEDVARYVNDDNKAWAIMGDLNLIHKKEDKSGGRTFAPRDGRVMNDFLFNVGGVDIGFSGCKFTWRNKREAGGMVKERLDRVLSNPVWLSHYPMGRVRNLPMVASDHGPILVDTAPMRSKGCYPFRFYEAWFNEKSSFDIINAAWKGADSRSSNCSLLSKLQCTKGELQRWKKEVFGECDIKMKLLENNLQAIQSKEVDDHAVEEERRIENEILEILRRRESIWKQRSRELWLAKGDRNTSFFHAATVVRKRRNQILVLMDDNGRPQENEAAKRDILNGFFKKLYTAGGVNVPCDLEGLITPSISVQENEMLLEIPSEEEIKLQVFQMHPLKAPGPDGFSGCFFRRCWEIVKSDVITFVQEFFRTGELSGNVNHTFLCLIPKGENPKTVDRFRPIALCNFVYKIISRIISQRLKMVIDRLVSPYQSAFIPGRWIAEASILTQEIVHTIKKKKGRGGLMAIKIDMHKAYDRIEWPFLQRVLENHGFNDVVVKLIMKCVSSVSYSVLLNGKPQKKIHPGRGLRQGDPISPYLFVLCNDVLSRMLDRSQDKGDIHGIKISREAPAVTHLMFADDTLLFSRANTMEASIIGDCIKKFEGWSGQVCSKQKSGILFSSNCVKSMKENIEAQLGISTINDEEKYLGNPFVFSRRRKKDFDFIRSKLKQRLEGWKMRTLSYAGRMVAVSSIASAIPSYSMSTFQLPLSSCRELDALIRKFWWNGSLEKQRFLATISWDSLCRPKWSGGLGFRRMEDVNNALLSKLAWLLASGDKRPWAVALQARYFPRESFWSVQKKSGDSFIWRGILDARQVILQGSCMVIATGESINLWCQPWIPWLSYEDFRELMESIRCKAPSLLSVADLMYRREKKWNSNYLCFLFGEDLGMRISQIQIAQELGNDLLIWKEANRGVFSVKEAYLMGQKSRFGSIEPLWKWIWKENLHPRMRMILWRAIAGALPTGDKFGAMQLCCFCSKEMESPLHIFVQCPSAVAIWFGSPVPIRSSMVSTDSLKSFVIELCSGLEPEPRYRFLLCLAVIIDTLWFFRNECRHGKDPKPNIHDLLRMVWQKYGEFSQYEDNGEVVLQKERICSEVDYIGSQKRKLIMVDGSFSKGKIGAGFLAWNRDTNDWFYEAKSAVGENAVVAEVFAWFIALQWATNNNWDDLVIISDSSVVVDAFKKEKHPNWHCISWFSSALKLKRSLSDVTMQHTNRTYLAFVDNLAKSARLSESDFPCCKGEGFPPVDPVFSVFNEV</sequence>
<feature type="domain" description="Reverse transcriptase" evidence="2">
    <location>
        <begin position="1016"/>
        <end position="1285"/>
    </location>
</feature>
<dbReference type="InterPro" id="IPR025558">
    <property type="entry name" value="DUF4283"/>
</dbReference>
<evidence type="ECO:0000259" key="2">
    <source>
        <dbReference type="PROSITE" id="PS50878"/>
    </source>
</evidence>
<dbReference type="CDD" id="cd01650">
    <property type="entry name" value="RT_nLTR_like"/>
    <property type="match status" value="1"/>
</dbReference>
<feature type="region of interest" description="Disordered" evidence="1">
    <location>
        <begin position="443"/>
        <end position="463"/>
    </location>
</feature>
<dbReference type="EnsemblPlants" id="evm.model.09.1413">
    <property type="protein sequence ID" value="cds.evm.model.09.1413"/>
    <property type="gene ID" value="evm.TU.09.1413"/>
</dbReference>
<accession>A0A803QED1</accession>
<name>A0A803QED1_CANSA</name>
<dbReference type="Pfam" id="PF00078">
    <property type="entry name" value="RVT_1"/>
    <property type="match status" value="1"/>
</dbReference>
<dbReference type="PANTHER" id="PTHR33116:SF86">
    <property type="entry name" value="REVERSE TRANSCRIPTASE DOMAIN-CONTAINING PROTEIN"/>
    <property type="match status" value="1"/>
</dbReference>
<dbReference type="InterPro" id="IPR036397">
    <property type="entry name" value="RNaseH_sf"/>
</dbReference>